<protein>
    <recommendedName>
        <fullName evidence="5">Myosin heavy chain</fullName>
    </recommendedName>
</protein>
<evidence type="ECO:0000256" key="2">
    <source>
        <dbReference type="SAM" id="MobiDB-lite"/>
    </source>
</evidence>
<feature type="region of interest" description="Disordered" evidence="2">
    <location>
        <begin position="60"/>
        <end position="85"/>
    </location>
</feature>
<feature type="coiled-coil region" evidence="1">
    <location>
        <begin position="5"/>
        <end position="60"/>
    </location>
</feature>
<keyword evidence="4" id="KW-1185">Reference proteome</keyword>
<name>A0ABQ9JRS7_9CUCU</name>
<evidence type="ECO:0000256" key="1">
    <source>
        <dbReference type="SAM" id="Coils"/>
    </source>
</evidence>
<dbReference type="Proteomes" id="UP001162164">
    <property type="component" value="Unassembled WGS sequence"/>
</dbReference>
<sequence length="110" mass="12601">MQDLVDKLQQKIKTYKRQIEEAEEIAALNLAKFRKAQQELEEAEERADLAEQAIAKFRAKGRSGSALRGASPAPQRQRPHLRNGRCPWRILPTQVRLGPRIRIRISSAVF</sequence>
<reference evidence="3" key="1">
    <citation type="journal article" date="2023" name="Insect Mol. Biol.">
        <title>Genome sequencing provides insights into the evolution of gene families encoding plant cell wall-degrading enzymes in longhorned beetles.</title>
        <authorList>
            <person name="Shin N.R."/>
            <person name="Okamura Y."/>
            <person name="Kirsch R."/>
            <person name="Pauchet Y."/>
        </authorList>
    </citation>
    <scope>NUCLEOTIDE SEQUENCE</scope>
    <source>
        <strain evidence="3">MMC_N1</strain>
    </source>
</reference>
<evidence type="ECO:0008006" key="5">
    <source>
        <dbReference type="Google" id="ProtNLM"/>
    </source>
</evidence>
<evidence type="ECO:0000313" key="4">
    <source>
        <dbReference type="Proteomes" id="UP001162164"/>
    </source>
</evidence>
<evidence type="ECO:0000313" key="3">
    <source>
        <dbReference type="EMBL" id="KAJ8980976.1"/>
    </source>
</evidence>
<keyword evidence="1" id="KW-0175">Coiled coil</keyword>
<organism evidence="3 4">
    <name type="scientific">Molorchus minor</name>
    <dbReference type="NCBI Taxonomy" id="1323400"/>
    <lineage>
        <taxon>Eukaryota</taxon>
        <taxon>Metazoa</taxon>
        <taxon>Ecdysozoa</taxon>
        <taxon>Arthropoda</taxon>
        <taxon>Hexapoda</taxon>
        <taxon>Insecta</taxon>
        <taxon>Pterygota</taxon>
        <taxon>Neoptera</taxon>
        <taxon>Endopterygota</taxon>
        <taxon>Coleoptera</taxon>
        <taxon>Polyphaga</taxon>
        <taxon>Cucujiformia</taxon>
        <taxon>Chrysomeloidea</taxon>
        <taxon>Cerambycidae</taxon>
        <taxon>Lamiinae</taxon>
        <taxon>Monochamini</taxon>
        <taxon>Molorchus</taxon>
    </lineage>
</organism>
<accession>A0ABQ9JRS7</accession>
<comment type="caution">
    <text evidence="3">The sequence shown here is derived from an EMBL/GenBank/DDBJ whole genome shotgun (WGS) entry which is preliminary data.</text>
</comment>
<dbReference type="EMBL" id="JAPWTJ010000217">
    <property type="protein sequence ID" value="KAJ8980976.1"/>
    <property type="molecule type" value="Genomic_DNA"/>
</dbReference>
<proteinExistence type="predicted"/>
<gene>
    <name evidence="3" type="ORF">NQ317_013430</name>
</gene>